<feature type="region of interest" description="Disordered" evidence="1">
    <location>
        <begin position="126"/>
        <end position="281"/>
    </location>
</feature>
<evidence type="ECO:0000313" key="2">
    <source>
        <dbReference type="EMBL" id="KAE9325698.1"/>
    </source>
</evidence>
<sequence length="506" mass="54182">MFSFLSQSPATPPKQRVRSSQTSLQHPQSSVDAARCVKGSRLSRQASSADRLSSGSRVKRALCASGAEDEYGAAKTRKIATPFSEIAPSFPWLRSGRRFSHRAVVEAATMQVKSLRDFTRADADRIITPSSSARTPECATSQTSTASCPWTPQPSIASQTSTATDPWTPPPRAVAQSLSSLSARTPERATSQTSTASCPWTPEPPRASQTSTATDPWTPPPRVGAQALPSPSARTPERATSQTSPATCPRTPESPSASQTSTATDPWTPQPRAGARASSKRVLLNKGRGGVLSELAVPRWFAESFESDGYDTDALDLIADMPRTGRPSEANSVASSPGFALVGDTSPSTQTSEWVPAQWPADVTKVATQFNPRNWKFPKAMIGVRGGKGCGCLERCNAFTCRNAQEGRFCMDMNCSFAGKCGNALTEHPALELCRNTRTGVRGLVDKSAIPAGEMLGQYLGHMQLLGPPCRNAPVNEGYRMHLRTRTTGRKYVGIDALERGGECFG</sequence>
<dbReference type="AlphaFoldDB" id="A0A6A4EPT8"/>
<dbReference type="Proteomes" id="UP000434957">
    <property type="component" value="Unassembled WGS sequence"/>
</dbReference>
<accession>A0A6A4EPT8</accession>
<feature type="compositionally biased region" description="Polar residues" evidence="1">
    <location>
        <begin position="176"/>
        <end position="198"/>
    </location>
</feature>
<proteinExistence type="predicted"/>
<dbReference type="EMBL" id="QXFT01001198">
    <property type="protein sequence ID" value="KAE9325698.1"/>
    <property type="molecule type" value="Genomic_DNA"/>
</dbReference>
<feature type="region of interest" description="Disordered" evidence="1">
    <location>
        <begin position="1"/>
        <end position="55"/>
    </location>
</feature>
<feature type="compositionally biased region" description="Polar residues" evidence="1">
    <location>
        <begin position="253"/>
        <end position="267"/>
    </location>
</feature>
<comment type="caution">
    <text evidence="2">The sequence shown here is derived from an EMBL/GenBank/DDBJ whole genome shotgun (WGS) entry which is preliminary data.</text>
</comment>
<feature type="compositionally biased region" description="Polar residues" evidence="1">
    <location>
        <begin position="128"/>
        <end position="165"/>
    </location>
</feature>
<evidence type="ECO:0000256" key="1">
    <source>
        <dbReference type="SAM" id="MobiDB-lite"/>
    </source>
</evidence>
<feature type="compositionally biased region" description="Polar residues" evidence="1">
    <location>
        <begin position="18"/>
        <end position="31"/>
    </location>
</feature>
<reference evidence="2 3" key="1">
    <citation type="submission" date="2018-08" db="EMBL/GenBank/DDBJ databases">
        <title>Genomic investigation of the strawberry pathogen Phytophthora fragariae indicates pathogenicity is determined by transcriptional variation in three key races.</title>
        <authorList>
            <person name="Adams T.M."/>
            <person name="Armitage A.D."/>
            <person name="Sobczyk M.K."/>
            <person name="Bates H.J."/>
            <person name="Dunwell J.M."/>
            <person name="Nellist C.F."/>
            <person name="Harrison R.J."/>
        </authorList>
    </citation>
    <scope>NUCLEOTIDE SEQUENCE [LARGE SCALE GENOMIC DNA]</scope>
    <source>
        <strain evidence="2 3">SCRP333</strain>
    </source>
</reference>
<keyword evidence="3" id="KW-1185">Reference proteome</keyword>
<gene>
    <name evidence="2" type="ORF">PR003_g16415</name>
</gene>
<evidence type="ECO:0000313" key="3">
    <source>
        <dbReference type="Proteomes" id="UP000434957"/>
    </source>
</evidence>
<organism evidence="2 3">
    <name type="scientific">Phytophthora rubi</name>
    <dbReference type="NCBI Taxonomy" id="129364"/>
    <lineage>
        <taxon>Eukaryota</taxon>
        <taxon>Sar</taxon>
        <taxon>Stramenopiles</taxon>
        <taxon>Oomycota</taxon>
        <taxon>Peronosporomycetes</taxon>
        <taxon>Peronosporales</taxon>
        <taxon>Peronosporaceae</taxon>
        <taxon>Phytophthora</taxon>
    </lineage>
</organism>
<protein>
    <submittedName>
        <fullName evidence="2">Uncharacterized protein</fullName>
    </submittedName>
</protein>
<name>A0A6A4EPT8_9STRA</name>
<feature type="compositionally biased region" description="Polar residues" evidence="1">
    <location>
        <begin position="42"/>
        <end position="55"/>
    </location>
</feature>